<evidence type="ECO:0000259" key="1">
    <source>
        <dbReference type="Pfam" id="PF01370"/>
    </source>
</evidence>
<dbReference type="RefSeq" id="WP_262095385.1">
    <property type="nucleotide sequence ID" value="NZ_JAOEGN010000001.1"/>
</dbReference>
<dbReference type="PANTHER" id="PTHR43245">
    <property type="entry name" value="BIFUNCTIONAL POLYMYXIN RESISTANCE PROTEIN ARNA"/>
    <property type="match status" value="1"/>
</dbReference>
<dbReference type="InterPro" id="IPR050177">
    <property type="entry name" value="Lipid_A_modif_metabolic_enz"/>
</dbReference>
<gene>
    <name evidence="2" type="ORF">N7603_00660</name>
</gene>
<accession>A0ABT2PTA2</accession>
<evidence type="ECO:0000313" key="3">
    <source>
        <dbReference type="Proteomes" id="UP001209076"/>
    </source>
</evidence>
<sequence length="284" mass="32749">MKRVLITGANSYVGTNVEKWLMKEPENFYVENLDMRDPNWKNFDFSKFDVVFHVAGIAHVSTKKSMKDLYFKVNRDLTIETAIKAKESGVKQFIFMSSMIVYNSKETRITKDTKPNPDNFYGLSKLQAEEGILPLQSETFNVVVLRPPMIYGPGSKGNFPKLIKLAKKTPIFPNISNKRSMLYIDNLSESIKTIIKKSHSGTFYPQNQEYSCTTEIVRLLSITFNRRIFFTRVTNLLIRALRSHVSTINKLFSDSYYDHELSRDILKCSTITLNDSISLLNNHE</sequence>
<protein>
    <submittedName>
        <fullName evidence="2">NAD-dependent epimerase/dehydratase family protein</fullName>
    </submittedName>
</protein>
<dbReference type="PANTHER" id="PTHR43245:SF58">
    <property type="entry name" value="BLL5923 PROTEIN"/>
    <property type="match status" value="1"/>
</dbReference>
<dbReference type="EMBL" id="JAOEGN010000001">
    <property type="protein sequence ID" value="MCU0104172.1"/>
    <property type="molecule type" value="Genomic_DNA"/>
</dbReference>
<evidence type="ECO:0000313" key="2">
    <source>
        <dbReference type="EMBL" id="MCU0104172.1"/>
    </source>
</evidence>
<dbReference type="Gene3D" id="3.40.50.720">
    <property type="entry name" value="NAD(P)-binding Rossmann-like Domain"/>
    <property type="match status" value="1"/>
</dbReference>
<reference evidence="3" key="1">
    <citation type="submission" date="2023-07" db="EMBL/GenBank/DDBJ databases">
        <title>Novel Mycoplasma species identified in domestic and wild animals.</title>
        <authorList>
            <person name="Volokhov D.V."/>
            <person name="Furtak V.A."/>
            <person name="Zagorodnyaya T.A."/>
        </authorList>
    </citation>
    <scope>NUCLEOTIDE SEQUENCE [LARGE SCALE GENOMIC DNA]</scope>
    <source>
        <strain evidence="3">92-19</strain>
    </source>
</reference>
<dbReference type="SUPFAM" id="SSF51735">
    <property type="entry name" value="NAD(P)-binding Rossmann-fold domains"/>
    <property type="match status" value="1"/>
</dbReference>
<feature type="domain" description="NAD-dependent epimerase/dehydratase" evidence="1">
    <location>
        <begin position="4"/>
        <end position="199"/>
    </location>
</feature>
<comment type="caution">
    <text evidence="2">The sequence shown here is derived from an EMBL/GenBank/DDBJ whole genome shotgun (WGS) entry which is preliminary data.</text>
</comment>
<keyword evidence="3" id="KW-1185">Reference proteome</keyword>
<name>A0ABT2PTA2_9MOLU</name>
<dbReference type="Proteomes" id="UP001209076">
    <property type="component" value="Unassembled WGS sequence"/>
</dbReference>
<dbReference type="Pfam" id="PF01370">
    <property type="entry name" value="Epimerase"/>
    <property type="match status" value="1"/>
</dbReference>
<proteinExistence type="predicted"/>
<dbReference type="InterPro" id="IPR036291">
    <property type="entry name" value="NAD(P)-bd_dom_sf"/>
</dbReference>
<organism evidence="2 3">
    <name type="scientific">Paracholeplasma vituli</name>
    <dbReference type="NCBI Taxonomy" id="69473"/>
    <lineage>
        <taxon>Bacteria</taxon>
        <taxon>Bacillati</taxon>
        <taxon>Mycoplasmatota</taxon>
        <taxon>Mollicutes</taxon>
        <taxon>Acholeplasmatales</taxon>
        <taxon>Acholeplasmataceae</taxon>
        <taxon>Paracholeplasma</taxon>
    </lineage>
</organism>
<dbReference type="InterPro" id="IPR001509">
    <property type="entry name" value="Epimerase_deHydtase"/>
</dbReference>